<dbReference type="EMBL" id="HBIZ01064116">
    <property type="protein sequence ID" value="CAE0786817.1"/>
    <property type="molecule type" value="Transcribed_RNA"/>
</dbReference>
<accession>A0A7S4C4M6</accession>
<keyword evidence="2" id="KW-0732">Signal</keyword>
<sequence length="117" mass="12947">MASSTMNQLLLLVLGLFAATHALRVELPLSQTRLSTPARTQSFRSGASPRMEEDQPQQGRLGATVDQDGKSNVWVRSPHQASTPQLPGVMRQKYLALGLVLAHRFSYGKTVCCKHWM</sequence>
<evidence type="ECO:0000256" key="1">
    <source>
        <dbReference type="SAM" id="MobiDB-lite"/>
    </source>
</evidence>
<protein>
    <submittedName>
        <fullName evidence="3">Uncharacterized protein</fullName>
    </submittedName>
</protein>
<name>A0A7S4C4M6_CHRCT</name>
<evidence type="ECO:0000256" key="2">
    <source>
        <dbReference type="SAM" id="SignalP"/>
    </source>
</evidence>
<proteinExistence type="predicted"/>
<organism evidence="3">
    <name type="scientific">Chrysotila carterae</name>
    <name type="common">Marine alga</name>
    <name type="synonym">Syracosphaera carterae</name>
    <dbReference type="NCBI Taxonomy" id="13221"/>
    <lineage>
        <taxon>Eukaryota</taxon>
        <taxon>Haptista</taxon>
        <taxon>Haptophyta</taxon>
        <taxon>Prymnesiophyceae</taxon>
        <taxon>Isochrysidales</taxon>
        <taxon>Isochrysidaceae</taxon>
        <taxon>Chrysotila</taxon>
    </lineage>
</organism>
<evidence type="ECO:0000313" key="3">
    <source>
        <dbReference type="EMBL" id="CAE0786817.1"/>
    </source>
</evidence>
<reference evidence="3" key="1">
    <citation type="submission" date="2021-01" db="EMBL/GenBank/DDBJ databases">
        <authorList>
            <person name="Corre E."/>
            <person name="Pelletier E."/>
            <person name="Niang G."/>
            <person name="Scheremetjew M."/>
            <person name="Finn R."/>
            <person name="Kale V."/>
            <person name="Holt S."/>
            <person name="Cochrane G."/>
            <person name="Meng A."/>
            <person name="Brown T."/>
            <person name="Cohen L."/>
        </authorList>
    </citation>
    <scope>NUCLEOTIDE SEQUENCE</scope>
    <source>
        <strain evidence="3">CCMP645</strain>
    </source>
</reference>
<feature type="region of interest" description="Disordered" evidence="1">
    <location>
        <begin position="35"/>
        <end position="66"/>
    </location>
</feature>
<gene>
    <name evidence="3" type="ORF">PCAR00345_LOCUS39525</name>
</gene>
<dbReference type="AlphaFoldDB" id="A0A7S4C4M6"/>
<feature type="compositionally biased region" description="Polar residues" evidence="1">
    <location>
        <begin position="35"/>
        <end position="45"/>
    </location>
</feature>
<feature type="chain" id="PRO_5031162118" evidence="2">
    <location>
        <begin position="23"/>
        <end position="117"/>
    </location>
</feature>
<feature type="signal peptide" evidence="2">
    <location>
        <begin position="1"/>
        <end position="22"/>
    </location>
</feature>